<gene>
    <name evidence="3" type="ORF">GB864_16520</name>
</gene>
<feature type="non-terminal residue" evidence="3">
    <location>
        <position position="158"/>
    </location>
</feature>
<proteinExistence type="predicted"/>
<evidence type="ECO:0000256" key="1">
    <source>
        <dbReference type="SAM" id="MobiDB-lite"/>
    </source>
</evidence>
<feature type="compositionally biased region" description="Basic and acidic residues" evidence="1">
    <location>
        <begin position="149"/>
        <end position="158"/>
    </location>
</feature>
<evidence type="ECO:0000259" key="2">
    <source>
        <dbReference type="SMART" id="SM00959"/>
    </source>
</evidence>
<sequence length="158" mass="15973">MPPFGVFPGNSLRSLTCRRRTVPTASRVIAINSPASPSRDEGKGTYPVTNASDHDILVADRARLATLKVAELQALAAQIGLGGAAKLRKGELVEAIAAHQAAQAGDAAPAAEAPVVEAAPAETPVVETAPAETAPADEPAAPAVAETPADERPAGSEE</sequence>
<keyword evidence="4" id="KW-1185">Reference proteome</keyword>
<accession>A0A6I4P0L9</accession>
<organism evidence="3 4">
    <name type="scientific">Agromyces seonyuensis</name>
    <dbReference type="NCBI Taxonomy" id="2662446"/>
    <lineage>
        <taxon>Bacteria</taxon>
        <taxon>Bacillati</taxon>
        <taxon>Actinomycetota</taxon>
        <taxon>Actinomycetes</taxon>
        <taxon>Micrococcales</taxon>
        <taxon>Microbacteriaceae</taxon>
        <taxon>Agromyces</taxon>
    </lineage>
</organism>
<feature type="compositionally biased region" description="Low complexity" evidence="1">
    <location>
        <begin position="119"/>
        <end position="147"/>
    </location>
</feature>
<feature type="domain" description="Rho termination factor-like N-terminal" evidence="2">
    <location>
        <begin position="63"/>
        <end position="105"/>
    </location>
</feature>
<dbReference type="SUPFAM" id="SSF68912">
    <property type="entry name" value="Rho N-terminal domain-like"/>
    <property type="match status" value="1"/>
</dbReference>
<dbReference type="InterPro" id="IPR036269">
    <property type="entry name" value="Rho_N_sf"/>
</dbReference>
<name>A0A6I4P0L9_9MICO</name>
<dbReference type="SMART" id="SM00959">
    <property type="entry name" value="Rho_N"/>
    <property type="match status" value="1"/>
</dbReference>
<dbReference type="InterPro" id="IPR011112">
    <property type="entry name" value="Rho-like_N"/>
</dbReference>
<evidence type="ECO:0000313" key="3">
    <source>
        <dbReference type="EMBL" id="MWC00149.1"/>
    </source>
</evidence>
<dbReference type="AlphaFoldDB" id="A0A6I4P0L9"/>
<comment type="caution">
    <text evidence="3">The sequence shown here is derived from an EMBL/GenBank/DDBJ whole genome shotgun (WGS) entry which is preliminary data.</text>
</comment>
<dbReference type="Pfam" id="PF07498">
    <property type="entry name" value="Rho_N"/>
    <property type="match status" value="1"/>
</dbReference>
<reference evidence="3 4" key="1">
    <citation type="submission" date="2019-12" db="EMBL/GenBank/DDBJ databases">
        <authorList>
            <person name="Kim Y.S."/>
        </authorList>
    </citation>
    <scope>NUCLEOTIDE SEQUENCE [LARGE SCALE GENOMIC DNA]</scope>
    <source>
        <strain evidence="3 4">MMS17-SY077</strain>
    </source>
</reference>
<dbReference type="EMBL" id="WSTA01000105">
    <property type="protein sequence ID" value="MWC00149.1"/>
    <property type="molecule type" value="Genomic_DNA"/>
</dbReference>
<dbReference type="GO" id="GO:0006353">
    <property type="term" value="P:DNA-templated transcription termination"/>
    <property type="evidence" value="ECO:0007669"/>
    <property type="project" value="InterPro"/>
</dbReference>
<feature type="region of interest" description="Disordered" evidence="1">
    <location>
        <begin position="119"/>
        <end position="158"/>
    </location>
</feature>
<evidence type="ECO:0000313" key="4">
    <source>
        <dbReference type="Proteomes" id="UP000438182"/>
    </source>
</evidence>
<dbReference type="Proteomes" id="UP000438182">
    <property type="component" value="Unassembled WGS sequence"/>
</dbReference>
<protein>
    <recommendedName>
        <fullName evidence="2">Rho termination factor-like N-terminal domain-containing protein</fullName>
    </recommendedName>
</protein>